<dbReference type="AlphaFoldDB" id="A0A1F7FCA2"/>
<gene>
    <name evidence="11" type="ORF">A2519_18270</name>
</gene>
<dbReference type="Proteomes" id="UP000179243">
    <property type="component" value="Unassembled WGS sequence"/>
</dbReference>
<protein>
    <recommendedName>
        <fullName evidence="3 8">6-carboxy-5,6,7,8-tetrahydropterin synthase</fullName>
        <ecNumber evidence="8">4.-.-.-</ecNumber>
    </recommendedName>
</protein>
<evidence type="ECO:0000256" key="10">
    <source>
        <dbReference type="PIRSR" id="PIRSR006113-2"/>
    </source>
</evidence>
<keyword evidence="8" id="KW-0671">Queuosine biosynthesis</keyword>
<dbReference type="Gene3D" id="3.30.479.10">
    <property type="entry name" value="6-pyruvoyl tetrahydropterin synthase/QueD"/>
    <property type="match status" value="1"/>
</dbReference>
<comment type="caution">
    <text evidence="11">The sequence shown here is derived from an EMBL/GenBank/DDBJ whole genome shotgun (WGS) entry which is preliminary data.</text>
</comment>
<evidence type="ECO:0000256" key="5">
    <source>
        <dbReference type="ARBA" id="ARBA00022833"/>
    </source>
</evidence>
<dbReference type="PIRSF" id="PIRSF006113">
    <property type="entry name" value="PTP_synth"/>
    <property type="match status" value="1"/>
</dbReference>
<feature type="active site" description="Proton acceptor" evidence="9">
    <location>
        <position position="32"/>
    </location>
</feature>
<evidence type="ECO:0000256" key="1">
    <source>
        <dbReference type="ARBA" id="ARBA00005061"/>
    </source>
</evidence>
<dbReference type="InterPro" id="IPR038418">
    <property type="entry name" value="6-PTP_synth/QueD_sf"/>
</dbReference>
<reference evidence="11 12" key="1">
    <citation type="journal article" date="2016" name="Nat. Commun.">
        <title>Thousands of microbial genomes shed light on interconnected biogeochemical processes in an aquifer system.</title>
        <authorList>
            <person name="Anantharaman K."/>
            <person name="Brown C.T."/>
            <person name="Hug L.A."/>
            <person name="Sharon I."/>
            <person name="Castelle C.J."/>
            <person name="Probst A.J."/>
            <person name="Thomas B.C."/>
            <person name="Singh A."/>
            <person name="Wilkins M.J."/>
            <person name="Karaoz U."/>
            <person name="Brodie E.L."/>
            <person name="Williams K.H."/>
            <person name="Hubbard S.S."/>
            <person name="Banfield J.F."/>
        </authorList>
    </citation>
    <scope>NUCLEOTIDE SEQUENCE [LARGE SCALE GENOMIC DNA]</scope>
</reference>
<feature type="active site" description="Charge relay system" evidence="9">
    <location>
        <position position="77"/>
    </location>
</feature>
<feature type="active site" description="Charge relay system" evidence="9">
    <location>
        <position position="122"/>
    </location>
</feature>
<feature type="binding site" evidence="10">
    <location>
        <position position="36"/>
    </location>
    <ligand>
        <name>Zn(2+)</name>
        <dbReference type="ChEBI" id="CHEBI:29105"/>
    </ligand>
</feature>
<evidence type="ECO:0000256" key="3">
    <source>
        <dbReference type="ARBA" id="ARBA00018141"/>
    </source>
</evidence>
<evidence type="ECO:0000313" key="11">
    <source>
        <dbReference type="EMBL" id="OGK04304.1"/>
    </source>
</evidence>
<dbReference type="PANTHER" id="PTHR12589:SF7">
    <property type="entry name" value="6-PYRUVOYL TETRAHYDROBIOPTERIN SYNTHASE"/>
    <property type="match status" value="1"/>
</dbReference>
<comment type="catalytic activity">
    <reaction evidence="7 8">
        <text>7,8-dihydroneopterin 3'-triphosphate + H2O = 6-carboxy-5,6,7,8-tetrahydropterin + triphosphate + acetaldehyde + 2 H(+)</text>
        <dbReference type="Rhea" id="RHEA:27966"/>
        <dbReference type="ChEBI" id="CHEBI:15343"/>
        <dbReference type="ChEBI" id="CHEBI:15377"/>
        <dbReference type="ChEBI" id="CHEBI:15378"/>
        <dbReference type="ChEBI" id="CHEBI:18036"/>
        <dbReference type="ChEBI" id="CHEBI:58462"/>
        <dbReference type="ChEBI" id="CHEBI:61032"/>
        <dbReference type="EC" id="4.1.2.50"/>
    </reaction>
</comment>
<evidence type="ECO:0000256" key="6">
    <source>
        <dbReference type="ARBA" id="ARBA00023239"/>
    </source>
</evidence>
<comment type="similarity">
    <text evidence="2 8">Belongs to the PTPS family. QueD subfamily.</text>
</comment>
<evidence type="ECO:0000256" key="8">
    <source>
        <dbReference type="PIRNR" id="PIRNR006113"/>
    </source>
</evidence>
<accession>A0A1F7FCA2</accession>
<dbReference type="Pfam" id="PF01242">
    <property type="entry name" value="PTPS"/>
    <property type="match status" value="1"/>
</dbReference>
<dbReference type="GO" id="GO:0070497">
    <property type="term" value="F:6-carboxytetrahydropterin synthase activity"/>
    <property type="evidence" value="ECO:0007669"/>
    <property type="project" value="UniProtKB-EC"/>
</dbReference>
<dbReference type="FunFam" id="3.30.479.10:FF:000003">
    <property type="entry name" value="6-pyruvoyl tetrahydrobiopterin synthase"/>
    <property type="match status" value="1"/>
</dbReference>
<dbReference type="InterPro" id="IPR007115">
    <property type="entry name" value="6-PTP_synth/QueD"/>
</dbReference>
<evidence type="ECO:0000256" key="9">
    <source>
        <dbReference type="PIRSR" id="PIRSR006113-1"/>
    </source>
</evidence>
<dbReference type="PANTHER" id="PTHR12589">
    <property type="entry name" value="PYRUVOYL TETRAHYDROBIOPTERIN SYNTHASE"/>
    <property type="match status" value="1"/>
</dbReference>
<sequence>MKITKRFQFCASHRLYNPRLSSAGNSRLFGKCNRQHGHNFILDVTVEGRVQRTSGMVIDFRQLSAIVKEQVVDYFDHTDFEHDIPEFRTMPQTVENLAVVVWQRLKQKMPARVKLARIRISESDQNWAEYEG</sequence>
<evidence type="ECO:0000256" key="2">
    <source>
        <dbReference type="ARBA" id="ARBA00008900"/>
    </source>
</evidence>
<evidence type="ECO:0000256" key="4">
    <source>
        <dbReference type="ARBA" id="ARBA00022723"/>
    </source>
</evidence>
<evidence type="ECO:0000256" key="7">
    <source>
        <dbReference type="ARBA" id="ARBA00048807"/>
    </source>
</evidence>
<feature type="binding site" evidence="10">
    <location>
        <position position="38"/>
    </location>
    <ligand>
        <name>Zn(2+)</name>
        <dbReference type="ChEBI" id="CHEBI:29105"/>
    </ligand>
</feature>
<proteinExistence type="inferred from homology"/>
<dbReference type="SUPFAM" id="SSF55620">
    <property type="entry name" value="Tetrahydrobiopterin biosynthesis enzymes-like"/>
    <property type="match status" value="1"/>
</dbReference>
<keyword evidence="4 8" id="KW-0479">Metal-binding</keyword>
<comment type="cofactor">
    <cofactor evidence="8 10">
        <name>Zn(2+)</name>
        <dbReference type="ChEBI" id="CHEBI:29105"/>
    </cofactor>
    <text evidence="8 10">Binds 1 zinc ion per subunit.</text>
</comment>
<dbReference type="UniPathway" id="UPA00391"/>
<keyword evidence="6 8" id="KW-0456">Lyase</keyword>
<dbReference type="EMBL" id="MFYX01000074">
    <property type="protein sequence ID" value="OGK04304.1"/>
    <property type="molecule type" value="Genomic_DNA"/>
</dbReference>
<comment type="pathway">
    <text evidence="1 8">Purine metabolism; 7-cyano-7-deazaguanine biosynthesis.</text>
</comment>
<dbReference type="EC" id="4.-.-.-" evidence="8"/>
<evidence type="ECO:0000313" key="12">
    <source>
        <dbReference type="Proteomes" id="UP000179243"/>
    </source>
</evidence>
<dbReference type="GO" id="GO:0008616">
    <property type="term" value="P:tRNA queuosine(34) biosynthetic process"/>
    <property type="evidence" value="ECO:0007669"/>
    <property type="project" value="UniProtKB-KW"/>
</dbReference>
<name>A0A1F7FCA2_UNCRA</name>
<organism evidence="11 12">
    <name type="scientific">Candidatus Raymondbacteria bacterium RIFOXYD12_FULL_49_13</name>
    <dbReference type="NCBI Taxonomy" id="1817890"/>
    <lineage>
        <taxon>Bacteria</taxon>
        <taxon>Raymondiibacteriota</taxon>
    </lineage>
</organism>
<dbReference type="GO" id="GO:0046872">
    <property type="term" value="F:metal ion binding"/>
    <property type="evidence" value="ECO:0007669"/>
    <property type="project" value="UniProtKB-KW"/>
</dbReference>
<keyword evidence="5 8" id="KW-0862">Zinc</keyword>
<feature type="binding site" evidence="10">
    <location>
        <position position="13"/>
    </location>
    <ligand>
        <name>Zn(2+)</name>
        <dbReference type="ChEBI" id="CHEBI:29105"/>
    </ligand>
</feature>